<feature type="chain" id="PRO_5023072844" evidence="1">
    <location>
        <begin position="19"/>
        <end position="160"/>
    </location>
</feature>
<proteinExistence type="predicted"/>
<sequence length="160" mass="18305">MTFILLQLLAGWHRYLTGSLTMDTSWSLWSLCNCTMMIADTRMCRLLVEQLRRSSSRAESDRVGAHQLTQTRVAFTTSAREHGILPLHLISFDSQLPSPFHQASRQQSTLEATDKSTRRCLELIRLWHRWQHSVTSTTSGTELRPISQLVDHVKGNLADE</sequence>
<organism evidence="2 3">
    <name type="scientific">Pterulicium gracile</name>
    <dbReference type="NCBI Taxonomy" id="1884261"/>
    <lineage>
        <taxon>Eukaryota</taxon>
        <taxon>Fungi</taxon>
        <taxon>Dikarya</taxon>
        <taxon>Basidiomycota</taxon>
        <taxon>Agaricomycotina</taxon>
        <taxon>Agaricomycetes</taxon>
        <taxon>Agaricomycetidae</taxon>
        <taxon>Agaricales</taxon>
        <taxon>Pleurotineae</taxon>
        <taxon>Pterulaceae</taxon>
        <taxon>Pterulicium</taxon>
    </lineage>
</organism>
<dbReference type="EMBL" id="ML178845">
    <property type="protein sequence ID" value="TFK97738.1"/>
    <property type="molecule type" value="Genomic_DNA"/>
</dbReference>
<reference evidence="2 3" key="1">
    <citation type="journal article" date="2019" name="Nat. Ecol. Evol.">
        <title>Megaphylogeny resolves global patterns of mushroom evolution.</title>
        <authorList>
            <person name="Varga T."/>
            <person name="Krizsan K."/>
            <person name="Foldi C."/>
            <person name="Dima B."/>
            <person name="Sanchez-Garcia M."/>
            <person name="Sanchez-Ramirez S."/>
            <person name="Szollosi G.J."/>
            <person name="Szarkandi J.G."/>
            <person name="Papp V."/>
            <person name="Albert L."/>
            <person name="Andreopoulos W."/>
            <person name="Angelini C."/>
            <person name="Antonin V."/>
            <person name="Barry K.W."/>
            <person name="Bougher N.L."/>
            <person name="Buchanan P."/>
            <person name="Buyck B."/>
            <person name="Bense V."/>
            <person name="Catcheside P."/>
            <person name="Chovatia M."/>
            <person name="Cooper J."/>
            <person name="Damon W."/>
            <person name="Desjardin D."/>
            <person name="Finy P."/>
            <person name="Geml J."/>
            <person name="Haridas S."/>
            <person name="Hughes K."/>
            <person name="Justo A."/>
            <person name="Karasinski D."/>
            <person name="Kautmanova I."/>
            <person name="Kiss B."/>
            <person name="Kocsube S."/>
            <person name="Kotiranta H."/>
            <person name="LaButti K.M."/>
            <person name="Lechner B.E."/>
            <person name="Liimatainen K."/>
            <person name="Lipzen A."/>
            <person name="Lukacs Z."/>
            <person name="Mihaltcheva S."/>
            <person name="Morgado L.N."/>
            <person name="Niskanen T."/>
            <person name="Noordeloos M.E."/>
            <person name="Ohm R.A."/>
            <person name="Ortiz-Santana B."/>
            <person name="Ovrebo C."/>
            <person name="Racz N."/>
            <person name="Riley R."/>
            <person name="Savchenko A."/>
            <person name="Shiryaev A."/>
            <person name="Soop K."/>
            <person name="Spirin V."/>
            <person name="Szebenyi C."/>
            <person name="Tomsovsky M."/>
            <person name="Tulloss R.E."/>
            <person name="Uehling J."/>
            <person name="Grigoriev I.V."/>
            <person name="Vagvolgyi C."/>
            <person name="Papp T."/>
            <person name="Martin F.M."/>
            <person name="Miettinen O."/>
            <person name="Hibbett D.S."/>
            <person name="Nagy L.G."/>
        </authorList>
    </citation>
    <scope>NUCLEOTIDE SEQUENCE [LARGE SCALE GENOMIC DNA]</scope>
    <source>
        <strain evidence="2 3">CBS 309.79</strain>
    </source>
</reference>
<feature type="signal peptide" evidence="1">
    <location>
        <begin position="1"/>
        <end position="18"/>
    </location>
</feature>
<accession>A0A5C3QC47</accession>
<protein>
    <submittedName>
        <fullName evidence="2">Uncharacterized protein</fullName>
    </submittedName>
</protein>
<dbReference type="AlphaFoldDB" id="A0A5C3QC47"/>
<evidence type="ECO:0000256" key="1">
    <source>
        <dbReference type="SAM" id="SignalP"/>
    </source>
</evidence>
<keyword evidence="1" id="KW-0732">Signal</keyword>
<gene>
    <name evidence="2" type="ORF">BDV98DRAFT_256665</name>
</gene>
<evidence type="ECO:0000313" key="3">
    <source>
        <dbReference type="Proteomes" id="UP000305067"/>
    </source>
</evidence>
<keyword evidence="3" id="KW-1185">Reference proteome</keyword>
<name>A0A5C3QC47_9AGAR</name>
<evidence type="ECO:0000313" key="2">
    <source>
        <dbReference type="EMBL" id="TFK97738.1"/>
    </source>
</evidence>
<dbReference type="Proteomes" id="UP000305067">
    <property type="component" value="Unassembled WGS sequence"/>
</dbReference>